<comment type="caution">
    <text evidence="1">The sequence shown here is derived from an EMBL/GenBank/DDBJ whole genome shotgun (WGS) entry which is preliminary data.</text>
</comment>
<dbReference type="Proteomes" id="UP000653644">
    <property type="component" value="Unassembled WGS sequence"/>
</dbReference>
<organism evidence="1 2">
    <name type="scientific">Streptomyces canarius</name>
    <dbReference type="NCBI Taxonomy" id="285453"/>
    <lineage>
        <taxon>Bacteria</taxon>
        <taxon>Bacillati</taxon>
        <taxon>Actinomycetota</taxon>
        <taxon>Actinomycetes</taxon>
        <taxon>Kitasatosporales</taxon>
        <taxon>Streptomycetaceae</taxon>
        <taxon>Streptomyces</taxon>
    </lineage>
</organism>
<evidence type="ECO:0000313" key="2">
    <source>
        <dbReference type="Proteomes" id="UP000653644"/>
    </source>
</evidence>
<reference evidence="2" key="1">
    <citation type="journal article" date="2019" name="Int. J. Syst. Evol. Microbiol.">
        <title>The Global Catalogue of Microorganisms (GCM) 10K type strain sequencing project: providing services to taxonomists for standard genome sequencing and annotation.</title>
        <authorList>
            <consortium name="The Broad Institute Genomics Platform"/>
            <consortium name="The Broad Institute Genome Sequencing Center for Infectious Disease"/>
            <person name="Wu L."/>
            <person name="Ma J."/>
        </authorList>
    </citation>
    <scope>NUCLEOTIDE SEQUENCE [LARGE SCALE GENOMIC DNA]</scope>
    <source>
        <strain evidence="2">JCM 4733</strain>
    </source>
</reference>
<keyword evidence="2" id="KW-1185">Reference proteome</keyword>
<protein>
    <submittedName>
        <fullName evidence="1">Uncharacterized protein</fullName>
    </submittedName>
</protein>
<gene>
    <name evidence="1" type="ORF">GCM10010345_80200</name>
</gene>
<dbReference type="EMBL" id="BMVN01000051">
    <property type="protein sequence ID" value="GHA64058.1"/>
    <property type="molecule type" value="Genomic_DNA"/>
</dbReference>
<proteinExistence type="predicted"/>
<accession>A0ABQ3D7Z6</accession>
<sequence length="79" mass="8871">MTDIPDELVNLERSCEAERARLAGLCGEEYDAQWRAWRGAAEAFQTALSAYAAREGVSRYELEQSVKEAVRHTQEDPAP</sequence>
<dbReference type="RefSeq" id="WP_229917785.1">
    <property type="nucleotide sequence ID" value="NZ_BMVN01000051.1"/>
</dbReference>
<evidence type="ECO:0000313" key="1">
    <source>
        <dbReference type="EMBL" id="GHA64058.1"/>
    </source>
</evidence>
<name>A0ABQ3D7Z6_9ACTN</name>